<gene>
    <name evidence="1" type="ORF">DBR06_SOUSAS19510009</name>
</gene>
<name>A0A484H0E3_SOUCH</name>
<organism evidence="1 2">
    <name type="scientific">Sousa chinensis</name>
    <name type="common">Indo-pacific humpbacked dolphin</name>
    <name type="synonym">Steno chinensis</name>
    <dbReference type="NCBI Taxonomy" id="103600"/>
    <lineage>
        <taxon>Eukaryota</taxon>
        <taxon>Metazoa</taxon>
        <taxon>Chordata</taxon>
        <taxon>Craniata</taxon>
        <taxon>Vertebrata</taxon>
        <taxon>Euteleostomi</taxon>
        <taxon>Mammalia</taxon>
        <taxon>Eutheria</taxon>
        <taxon>Laurasiatheria</taxon>
        <taxon>Artiodactyla</taxon>
        <taxon>Whippomorpha</taxon>
        <taxon>Cetacea</taxon>
        <taxon>Odontoceti</taxon>
        <taxon>Delphinidae</taxon>
        <taxon>Sousa</taxon>
    </lineage>
</organism>
<dbReference type="Proteomes" id="UP000295264">
    <property type="component" value="Unassembled WGS sequence"/>
</dbReference>
<comment type="caution">
    <text evidence="1">The sequence shown here is derived from an EMBL/GenBank/DDBJ whole genome shotgun (WGS) entry which is preliminary data.</text>
</comment>
<protein>
    <recommendedName>
        <fullName evidence="3">Ferritin</fullName>
    </recommendedName>
</protein>
<accession>A0A484H0E3</accession>
<dbReference type="AlphaFoldDB" id="A0A484H0E3"/>
<evidence type="ECO:0008006" key="3">
    <source>
        <dbReference type="Google" id="ProtNLM"/>
    </source>
</evidence>
<keyword evidence="2" id="KW-1185">Reference proteome</keyword>
<reference evidence="1 2" key="1">
    <citation type="journal article" date="2018" name="Genomics">
        <title>Molecular footprints of inshore aquatic adaptation in Indo-Pacific humpback dolphin (Sousa chinensis).</title>
        <authorList>
            <person name="Ming Y."/>
            <person name="Jian J."/>
            <person name="Yu F."/>
            <person name="Yu X."/>
            <person name="Wang J."/>
            <person name="Liu W."/>
        </authorList>
    </citation>
    <scope>NUCLEOTIDE SEQUENCE [LARGE SCALE GENOMIC DNA]</scope>
    <source>
        <strain evidence="1">MY-2018</strain>
        <tissue evidence="1">Skin</tissue>
    </source>
</reference>
<feature type="non-terminal residue" evidence="1">
    <location>
        <position position="52"/>
    </location>
</feature>
<sequence>MENMLSKVQQELKILASKNSETDLLNFMGEFLDKQKNIDYLKYHLGCQKDLE</sequence>
<dbReference type="EMBL" id="QWLN02001189">
    <property type="protein sequence ID" value="TEA41515.1"/>
    <property type="molecule type" value="Genomic_DNA"/>
</dbReference>
<evidence type="ECO:0000313" key="1">
    <source>
        <dbReference type="EMBL" id="TEA41515.1"/>
    </source>
</evidence>
<evidence type="ECO:0000313" key="2">
    <source>
        <dbReference type="Proteomes" id="UP000295264"/>
    </source>
</evidence>
<proteinExistence type="predicted"/>